<keyword evidence="2" id="KW-1185">Reference proteome</keyword>
<proteinExistence type="predicted"/>
<organism evidence="1 2">
    <name type="scientific">Rhodofomes roseus</name>
    <dbReference type="NCBI Taxonomy" id="34475"/>
    <lineage>
        <taxon>Eukaryota</taxon>
        <taxon>Fungi</taxon>
        <taxon>Dikarya</taxon>
        <taxon>Basidiomycota</taxon>
        <taxon>Agaricomycotina</taxon>
        <taxon>Agaricomycetes</taxon>
        <taxon>Polyporales</taxon>
        <taxon>Rhodofomes</taxon>
    </lineage>
</organism>
<accession>A0ABQ8KRM4</accession>
<evidence type="ECO:0000313" key="2">
    <source>
        <dbReference type="Proteomes" id="UP000814176"/>
    </source>
</evidence>
<dbReference type="GeneID" id="71998606"/>
<reference evidence="1 2" key="1">
    <citation type="journal article" date="2021" name="Environ. Microbiol.">
        <title>Gene family expansions and transcriptome signatures uncover fungal adaptations to wood decay.</title>
        <authorList>
            <person name="Hage H."/>
            <person name="Miyauchi S."/>
            <person name="Viragh M."/>
            <person name="Drula E."/>
            <person name="Min B."/>
            <person name="Chaduli D."/>
            <person name="Navarro D."/>
            <person name="Favel A."/>
            <person name="Norest M."/>
            <person name="Lesage-Meessen L."/>
            <person name="Balint B."/>
            <person name="Merenyi Z."/>
            <person name="de Eugenio L."/>
            <person name="Morin E."/>
            <person name="Martinez A.T."/>
            <person name="Baldrian P."/>
            <person name="Stursova M."/>
            <person name="Martinez M.J."/>
            <person name="Novotny C."/>
            <person name="Magnuson J.K."/>
            <person name="Spatafora J.W."/>
            <person name="Maurice S."/>
            <person name="Pangilinan J."/>
            <person name="Andreopoulos W."/>
            <person name="LaButti K."/>
            <person name="Hundley H."/>
            <person name="Na H."/>
            <person name="Kuo A."/>
            <person name="Barry K."/>
            <person name="Lipzen A."/>
            <person name="Henrissat B."/>
            <person name="Riley R."/>
            <person name="Ahrendt S."/>
            <person name="Nagy L.G."/>
            <person name="Grigoriev I.V."/>
            <person name="Martin F."/>
            <person name="Rosso M.N."/>
        </authorList>
    </citation>
    <scope>NUCLEOTIDE SEQUENCE [LARGE SCALE GENOMIC DNA]</scope>
    <source>
        <strain evidence="1 2">CIRM-BRFM 1785</strain>
    </source>
</reference>
<evidence type="ECO:0000313" key="1">
    <source>
        <dbReference type="EMBL" id="KAH9841458.1"/>
    </source>
</evidence>
<dbReference type="EMBL" id="JADCUA010000003">
    <property type="protein sequence ID" value="KAH9841458.1"/>
    <property type="molecule type" value="Genomic_DNA"/>
</dbReference>
<comment type="caution">
    <text evidence="1">The sequence shown here is derived from an EMBL/GenBank/DDBJ whole genome shotgun (WGS) entry which is preliminary data.</text>
</comment>
<protein>
    <recommendedName>
        <fullName evidence="3">F-box domain-containing protein</fullName>
    </recommendedName>
</protein>
<name>A0ABQ8KRM4_9APHY</name>
<dbReference type="Proteomes" id="UP000814176">
    <property type="component" value="Unassembled WGS sequence"/>
</dbReference>
<gene>
    <name evidence="1" type="ORF">C8Q71DRAFT_330401</name>
</gene>
<dbReference type="RefSeq" id="XP_047782757.1">
    <property type="nucleotide sequence ID" value="XM_047917874.1"/>
</dbReference>
<evidence type="ECO:0008006" key="3">
    <source>
        <dbReference type="Google" id="ProtNLM"/>
    </source>
</evidence>
<sequence length="578" mass="65976">MHPCLQVPELLDIIFRRVVEDPIFAPCTLASLALTCRLFVEPALDVLWSHLPSLGPLVTLFPKDAWSYGMDDLGKRTYVMLQRPPEPHEWTRFLHYAERVRAIGPSLTFPEFPCVIKAFPSAHSYLLTHKPVDHLFPNLRYILWHYDHLFPEGSMDELSLLLGPRVVDLTTYAFKGMPESLSDRLVDEVTAFIVEHTDIKHVRLYCPYVPGLEAVIPNVVFLHQAVQSLEVLQETPSTLPPNIWLELSRLPKLEKTIIFVDELLGSDEIRKQSADSSEPFFPSLRNVTIHASDLAGCSRYLDLIQSSSLERLVVIVTSSPTNEEARTFFQHLAKRRHKMPLRFMHFTSVIGSPRLDDNYIIDADTLRPLLSFWNVKSCQVTFRCPVSVDNAFLEDVATAWAPTLEQLELGASWRQRVDSQATLQGVFSLITRCRELASLGLVFDARVDEFQEALGAGERLAKGYRPSDRLTRFSTGATTLGELDETDLATLADVLSDLFPGMRTFETLWIRRVQHEPFQIDEDPDDEGEADCWRQLMALYKEMSTIRLQERLWKIQLDTQVRVREVETLQASPSLVAF</sequence>